<dbReference type="Proteomes" id="UP000055024">
    <property type="component" value="Unassembled WGS sequence"/>
</dbReference>
<name>A0A0V1HLX8_9BILA</name>
<organism evidence="1 2">
    <name type="scientific">Trichinella zimbabwensis</name>
    <dbReference type="NCBI Taxonomy" id="268475"/>
    <lineage>
        <taxon>Eukaryota</taxon>
        <taxon>Metazoa</taxon>
        <taxon>Ecdysozoa</taxon>
        <taxon>Nematoda</taxon>
        <taxon>Enoplea</taxon>
        <taxon>Dorylaimia</taxon>
        <taxon>Trichinellida</taxon>
        <taxon>Trichinellidae</taxon>
        <taxon>Trichinella</taxon>
    </lineage>
</organism>
<dbReference type="EMBL" id="JYDP01000049">
    <property type="protein sequence ID" value="KRZ11529.1"/>
    <property type="molecule type" value="Genomic_DNA"/>
</dbReference>
<sequence>MDGTFKSVPQWYQQLFTIYVFVAGNLVPGVCCLCTGEVIGTYGLILQALINKAAVLMILKRPDTTICGYFPNTILQGCYFYFCQAVHRKVGKLGLKIQYRTEEKTKKR</sequence>
<proteinExistence type="predicted"/>
<protein>
    <submittedName>
        <fullName evidence="1">Uncharacterized protein</fullName>
    </submittedName>
</protein>
<accession>A0A0V1HLX8</accession>
<comment type="caution">
    <text evidence="1">The sequence shown here is derived from an EMBL/GenBank/DDBJ whole genome shotgun (WGS) entry which is preliminary data.</text>
</comment>
<evidence type="ECO:0000313" key="2">
    <source>
        <dbReference type="Proteomes" id="UP000055024"/>
    </source>
</evidence>
<evidence type="ECO:0000313" key="1">
    <source>
        <dbReference type="EMBL" id="KRZ11529.1"/>
    </source>
</evidence>
<dbReference type="AlphaFoldDB" id="A0A0V1HLX8"/>
<reference evidence="1 2" key="1">
    <citation type="submission" date="2015-01" db="EMBL/GenBank/DDBJ databases">
        <title>Evolution of Trichinella species and genotypes.</title>
        <authorList>
            <person name="Korhonen P.K."/>
            <person name="Edoardo P."/>
            <person name="Giuseppe L.R."/>
            <person name="Gasser R.B."/>
        </authorList>
    </citation>
    <scope>NUCLEOTIDE SEQUENCE [LARGE SCALE GENOMIC DNA]</scope>
    <source>
        <strain evidence="1">ISS1029</strain>
    </source>
</reference>
<keyword evidence="2" id="KW-1185">Reference proteome</keyword>
<gene>
    <name evidence="1" type="ORF">T11_15914</name>
</gene>
<dbReference type="OrthoDB" id="6154864at2759"/>